<dbReference type="Proteomes" id="UP000294933">
    <property type="component" value="Unassembled WGS sequence"/>
</dbReference>
<protein>
    <recommendedName>
        <fullName evidence="8">CFEM domain-containing protein</fullName>
    </recommendedName>
</protein>
<keyword evidence="2" id="KW-0964">Secreted</keyword>
<evidence type="ECO:0000256" key="1">
    <source>
        <dbReference type="ARBA" id="ARBA00004613"/>
    </source>
</evidence>
<feature type="region of interest" description="Disordered" evidence="5">
    <location>
        <begin position="91"/>
        <end position="189"/>
    </location>
</feature>
<evidence type="ECO:0000256" key="3">
    <source>
        <dbReference type="ARBA" id="ARBA00022729"/>
    </source>
</evidence>
<dbReference type="SMART" id="SM00747">
    <property type="entry name" value="CFEM"/>
    <property type="match status" value="1"/>
</dbReference>
<reference evidence="9 11" key="1">
    <citation type="submission" date="2018-06" db="EMBL/GenBank/DDBJ databases">
        <title>A transcriptomic atlas of mushroom development highlights an independent origin of complex multicellularity.</title>
        <authorList>
            <consortium name="DOE Joint Genome Institute"/>
            <person name="Krizsan K."/>
            <person name="Almasi E."/>
            <person name="Merenyi Z."/>
            <person name="Sahu N."/>
            <person name="Viragh M."/>
            <person name="Koszo T."/>
            <person name="Mondo S."/>
            <person name="Kiss B."/>
            <person name="Balint B."/>
            <person name="Kues U."/>
            <person name="Barry K."/>
            <person name="Hegedus J.C."/>
            <person name="Henrissat B."/>
            <person name="Johnson J."/>
            <person name="Lipzen A."/>
            <person name="Ohm R."/>
            <person name="Nagy I."/>
            <person name="Pangilinan J."/>
            <person name="Yan J."/>
            <person name="Xiong Y."/>
            <person name="Grigoriev I.V."/>
            <person name="Hibbett D.S."/>
            <person name="Nagy L.G."/>
        </authorList>
    </citation>
    <scope>NUCLEOTIDE SEQUENCE [LARGE SCALE GENOMIC DNA]</scope>
    <source>
        <strain evidence="9 11">SZMC22713</strain>
    </source>
</reference>
<keyword evidence="6" id="KW-0812">Transmembrane</keyword>
<feature type="compositionally biased region" description="Low complexity" evidence="5">
    <location>
        <begin position="116"/>
        <end position="131"/>
    </location>
</feature>
<organism evidence="9 11">
    <name type="scientific">Rickenella mellea</name>
    <dbReference type="NCBI Taxonomy" id="50990"/>
    <lineage>
        <taxon>Eukaryota</taxon>
        <taxon>Fungi</taxon>
        <taxon>Dikarya</taxon>
        <taxon>Basidiomycota</taxon>
        <taxon>Agaricomycotina</taxon>
        <taxon>Agaricomycetes</taxon>
        <taxon>Hymenochaetales</taxon>
        <taxon>Rickenellaceae</taxon>
        <taxon>Rickenella</taxon>
    </lineage>
</organism>
<name>A0A4Y7PHX5_9AGAM</name>
<dbReference type="Pfam" id="PF05730">
    <property type="entry name" value="CFEM"/>
    <property type="match status" value="1"/>
</dbReference>
<feature type="compositionally biased region" description="Low complexity" evidence="5">
    <location>
        <begin position="91"/>
        <end position="103"/>
    </location>
</feature>
<feature type="chain" id="PRO_5040601676" description="CFEM domain-containing protein" evidence="7">
    <location>
        <begin position="26"/>
        <end position="218"/>
    </location>
</feature>
<sequence>MKGSSFLLGASALGVALLGVQTVEAQASPACLTTCETTAAKAAGCSGPTDNTCVCTSQPFLSAVDSCLSKVCSQQDQPAALRALQQQCASFTASGPPASSPSGTGTGTGTPPPQPITTTFTTVITSILTPGPTSPPSPSPTGGLSTIPPPLSAPSVNPPSASDTSSSSSSLTSPPILTPPPTSPTSESALSTSTVTIIGVIAFVTSLVGVLVGAVLLV</sequence>
<keyword evidence="6" id="KW-0472">Membrane</keyword>
<evidence type="ECO:0000256" key="7">
    <source>
        <dbReference type="SAM" id="SignalP"/>
    </source>
</evidence>
<evidence type="ECO:0000256" key="6">
    <source>
        <dbReference type="SAM" id="Phobius"/>
    </source>
</evidence>
<keyword evidence="3 7" id="KW-0732">Signal</keyword>
<feature type="transmembrane region" description="Helical" evidence="6">
    <location>
        <begin position="195"/>
        <end position="217"/>
    </location>
</feature>
<keyword evidence="11" id="KW-1185">Reference proteome</keyword>
<evidence type="ECO:0000256" key="2">
    <source>
        <dbReference type="ARBA" id="ARBA00022525"/>
    </source>
</evidence>
<evidence type="ECO:0000313" key="11">
    <source>
        <dbReference type="Proteomes" id="UP000294933"/>
    </source>
</evidence>
<evidence type="ECO:0000256" key="4">
    <source>
        <dbReference type="ARBA" id="ARBA00023157"/>
    </source>
</evidence>
<feature type="compositionally biased region" description="Low complexity" evidence="5">
    <location>
        <begin position="153"/>
        <end position="175"/>
    </location>
</feature>
<dbReference type="VEuPathDB" id="FungiDB:BD410DRAFT_582863"/>
<gene>
    <name evidence="9" type="ORF">BD410DRAFT_278320</name>
    <name evidence="10" type="ORF">BD410DRAFT_582863</name>
</gene>
<evidence type="ECO:0000259" key="8">
    <source>
        <dbReference type="PROSITE" id="PS52012"/>
    </source>
</evidence>
<dbReference type="AlphaFoldDB" id="A0A4Y7PHX5"/>
<feature type="domain" description="CFEM" evidence="8">
    <location>
        <begin position="3"/>
        <end position="115"/>
    </location>
</feature>
<dbReference type="EMBL" id="ML170227">
    <property type="protein sequence ID" value="TDL17173.1"/>
    <property type="molecule type" value="Genomic_DNA"/>
</dbReference>
<comment type="subcellular location">
    <subcellularLocation>
        <location evidence="1">Secreted</location>
    </subcellularLocation>
</comment>
<feature type="signal peptide" evidence="7">
    <location>
        <begin position="1"/>
        <end position="25"/>
    </location>
</feature>
<evidence type="ECO:0000256" key="5">
    <source>
        <dbReference type="SAM" id="MobiDB-lite"/>
    </source>
</evidence>
<proteinExistence type="predicted"/>
<accession>A0A4Y7PHX5</accession>
<dbReference type="EMBL" id="ML170383">
    <property type="protein sequence ID" value="TDL14149.1"/>
    <property type="molecule type" value="Genomic_DNA"/>
</dbReference>
<dbReference type="GO" id="GO:0005576">
    <property type="term" value="C:extracellular region"/>
    <property type="evidence" value="ECO:0007669"/>
    <property type="project" value="UniProtKB-SubCell"/>
</dbReference>
<dbReference type="STRING" id="50990.A0A4Y7PHX5"/>
<keyword evidence="4" id="KW-1015">Disulfide bond</keyword>
<dbReference type="PROSITE" id="PS52012">
    <property type="entry name" value="CFEM"/>
    <property type="match status" value="1"/>
</dbReference>
<dbReference type="InterPro" id="IPR008427">
    <property type="entry name" value="Extracellular_membr_CFEM_dom"/>
</dbReference>
<dbReference type="VEuPathDB" id="FungiDB:BD410DRAFT_278320"/>
<dbReference type="OrthoDB" id="3065412at2759"/>
<keyword evidence="6" id="KW-1133">Transmembrane helix</keyword>
<evidence type="ECO:0000313" key="9">
    <source>
        <dbReference type="EMBL" id="TDL14149.1"/>
    </source>
</evidence>
<evidence type="ECO:0000313" key="10">
    <source>
        <dbReference type="EMBL" id="TDL17173.1"/>
    </source>
</evidence>